<keyword evidence="5 7" id="KW-0472">Membrane</keyword>
<dbReference type="CDD" id="cd06580">
    <property type="entry name" value="TM_PBP1_transp_TpRbsC_like"/>
    <property type="match status" value="1"/>
</dbReference>
<evidence type="ECO:0000256" key="3">
    <source>
        <dbReference type="ARBA" id="ARBA00022692"/>
    </source>
</evidence>
<organism evidence="8 9">
    <name type="scientific">Leuconostoc carnosum</name>
    <dbReference type="NCBI Taxonomy" id="1252"/>
    <lineage>
        <taxon>Bacteria</taxon>
        <taxon>Bacillati</taxon>
        <taxon>Bacillota</taxon>
        <taxon>Bacilli</taxon>
        <taxon>Lactobacillales</taxon>
        <taxon>Lactobacillaceae</taxon>
        <taxon>Leuconostoc</taxon>
    </lineage>
</organism>
<dbReference type="PANTHER" id="PTHR47089:SF1">
    <property type="entry name" value="GUANOSINE ABC TRANSPORTER PERMEASE PROTEIN NUPP"/>
    <property type="match status" value="1"/>
</dbReference>
<evidence type="ECO:0000256" key="7">
    <source>
        <dbReference type="SAM" id="Phobius"/>
    </source>
</evidence>
<dbReference type="GO" id="GO:0022857">
    <property type="term" value="F:transmembrane transporter activity"/>
    <property type="evidence" value="ECO:0007669"/>
    <property type="project" value="InterPro"/>
</dbReference>
<dbReference type="GeneID" id="61187192"/>
<dbReference type="EMBL" id="CP042374">
    <property type="protein sequence ID" value="QEA33612.1"/>
    <property type="molecule type" value="Genomic_DNA"/>
</dbReference>
<feature type="transmembrane region" description="Helical" evidence="7">
    <location>
        <begin position="133"/>
        <end position="152"/>
    </location>
</feature>
<reference evidence="8 9" key="1">
    <citation type="submission" date="2019-06" db="EMBL/GenBank/DDBJ databases">
        <title>Genome analyses of bacteria isolated from kimchi.</title>
        <authorList>
            <person name="Lee S."/>
            <person name="Ahn S."/>
            <person name="Roh S."/>
        </authorList>
    </citation>
    <scope>NUCLEOTIDE SEQUENCE [LARGE SCALE GENOMIC DNA]</scope>
    <source>
        <strain evidence="8 9">CBA3620</strain>
    </source>
</reference>
<gene>
    <name evidence="8" type="ORF">FGL89_05485</name>
</gene>
<evidence type="ECO:0000313" key="9">
    <source>
        <dbReference type="Proteomes" id="UP000321332"/>
    </source>
</evidence>
<feature type="transmembrane region" description="Helical" evidence="7">
    <location>
        <begin position="282"/>
        <end position="305"/>
    </location>
</feature>
<feature type="region of interest" description="Disordered" evidence="6">
    <location>
        <begin position="360"/>
        <end position="379"/>
    </location>
</feature>
<feature type="transmembrane region" description="Helical" evidence="7">
    <location>
        <begin position="12"/>
        <end position="31"/>
    </location>
</feature>
<keyword evidence="3 7" id="KW-0812">Transmembrane</keyword>
<evidence type="ECO:0000256" key="5">
    <source>
        <dbReference type="ARBA" id="ARBA00023136"/>
    </source>
</evidence>
<dbReference type="OMA" id="FRMNLFN"/>
<dbReference type="AlphaFoldDB" id="A0AAE6IL13"/>
<dbReference type="RefSeq" id="WP_014974971.1">
    <property type="nucleotide sequence ID" value="NZ_CP042374.1"/>
</dbReference>
<feature type="transmembrane region" description="Helical" evidence="7">
    <location>
        <begin position="194"/>
        <end position="212"/>
    </location>
</feature>
<feature type="compositionally biased region" description="Basic and acidic residues" evidence="6">
    <location>
        <begin position="368"/>
        <end position="379"/>
    </location>
</feature>
<evidence type="ECO:0000256" key="6">
    <source>
        <dbReference type="SAM" id="MobiDB-lite"/>
    </source>
</evidence>
<comment type="subcellular location">
    <subcellularLocation>
        <location evidence="1">Cell membrane</location>
        <topology evidence="1">Multi-pass membrane protein</topology>
    </subcellularLocation>
</comment>
<evidence type="ECO:0000256" key="1">
    <source>
        <dbReference type="ARBA" id="ARBA00004651"/>
    </source>
</evidence>
<evidence type="ECO:0000256" key="4">
    <source>
        <dbReference type="ARBA" id="ARBA00022989"/>
    </source>
</evidence>
<dbReference type="Proteomes" id="UP000321332">
    <property type="component" value="Chromosome"/>
</dbReference>
<keyword evidence="2" id="KW-1003">Cell membrane</keyword>
<feature type="transmembrane region" description="Helical" evidence="7">
    <location>
        <begin position="103"/>
        <end position="126"/>
    </location>
</feature>
<feature type="transmembrane region" description="Helical" evidence="7">
    <location>
        <begin position="317"/>
        <end position="340"/>
    </location>
</feature>
<accession>A0AAE6IL13</accession>
<evidence type="ECO:0000313" key="8">
    <source>
        <dbReference type="EMBL" id="QEA33612.1"/>
    </source>
</evidence>
<evidence type="ECO:0000256" key="2">
    <source>
        <dbReference type="ARBA" id="ARBA00022475"/>
    </source>
</evidence>
<proteinExistence type="predicted"/>
<dbReference type="InterPro" id="IPR001851">
    <property type="entry name" value="ABC_transp_permease"/>
</dbReference>
<dbReference type="PANTHER" id="PTHR47089">
    <property type="entry name" value="ABC TRANSPORTER, PERMEASE PROTEIN"/>
    <property type="match status" value="1"/>
</dbReference>
<dbReference type="Pfam" id="PF02653">
    <property type="entry name" value="BPD_transp_2"/>
    <property type="match status" value="1"/>
</dbReference>
<feature type="transmembrane region" description="Helical" evidence="7">
    <location>
        <begin position="242"/>
        <end position="262"/>
    </location>
</feature>
<protein>
    <submittedName>
        <fullName evidence="8">ABC transporter permease</fullName>
    </submittedName>
</protein>
<dbReference type="GO" id="GO:0005886">
    <property type="term" value="C:plasma membrane"/>
    <property type="evidence" value="ECO:0007669"/>
    <property type="project" value="UniProtKB-SubCell"/>
</dbReference>
<name>A0AAE6IL13_LEUCA</name>
<sequence>MTVQKNSLSIALFSILFGLIVGAIIMLVFGYNPISGYVALIGSAFGSMQNIGGVLTQMTPLILTALGFTIAQTAGFFNIGLSGQALAGWVGSVWYALSFPDMPAYLMIPSVLILGTALGGLAGAIPGWLRAQFGASEVIVTIMMNYILLFLGNDILQNTMSKTIKESAETTKQVGSNASLQVKWLTDITQGSSISTGIFIAFIMTMVVWFIMTKTTLGFEIRSVGLNPDAARYAGMSAKRNAVIAMTMSGGLAGLAGTIEGLGNYLNFFTQNGSPAIGFDGMAVALLGGGSYLGVLGAAAIFSVLKIGGLGMPMTSGVPFELVDIVTASIIFFVGARYLIMVMQARVSAMDEKAAVATANKKAANTTSKKDNSHQKGGE</sequence>
<keyword evidence="4 7" id="KW-1133">Transmembrane helix</keyword>